<dbReference type="OrthoDB" id="658951at2759"/>
<dbReference type="Gene3D" id="1.20.1280.50">
    <property type="match status" value="1"/>
</dbReference>
<feature type="domain" description="F-box" evidence="2">
    <location>
        <begin position="30"/>
        <end position="69"/>
    </location>
</feature>
<organism evidence="3 4">
    <name type="scientific">Sorghum bicolor</name>
    <name type="common">Sorghum</name>
    <name type="synonym">Sorghum vulgare</name>
    <dbReference type="NCBI Taxonomy" id="4558"/>
    <lineage>
        <taxon>Eukaryota</taxon>
        <taxon>Viridiplantae</taxon>
        <taxon>Streptophyta</taxon>
        <taxon>Embryophyta</taxon>
        <taxon>Tracheophyta</taxon>
        <taxon>Spermatophyta</taxon>
        <taxon>Magnoliopsida</taxon>
        <taxon>Liliopsida</taxon>
        <taxon>Poales</taxon>
        <taxon>Poaceae</taxon>
        <taxon>PACMAD clade</taxon>
        <taxon>Panicoideae</taxon>
        <taxon>Andropogonodae</taxon>
        <taxon>Andropogoneae</taxon>
        <taxon>Sorghinae</taxon>
        <taxon>Sorghum</taxon>
    </lineage>
</organism>
<dbReference type="Proteomes" id="UP000807115">
    <property type="component" value="Chromosome 4"/>
</dbReference>
<dbReference type="SUPFAM" id="SSF81383">
    <property type="entry name" value="F-box domain"/>
    <property type="match status" value="1"/>
</dbReference>
<dbReference type="InterPro" id="IPR036047">
    <property type="entry name" value="F-box-like_dom_sf"/>
</dbReference>
<evidence type="ECO:0000313" key="3">
    <source>
        <dbReference type="EMBL" id="KAG0531312.1"/>
    </source>
</evidence>
<reference evidence="3" key="2">
    <citation type="submission" date="2020-10" db="EMBL/GenBank/DDBJ databases">
        <authorList>
            <person name="Cooper E.A."/>
            <person name="Brenton Z.W."/>
            <person name="Flinn B.S."/>
            <person name="Jenkins J."/>
            <person name="Shu S."/>
            <person name="Flowers D."/>
            <person name="Luo F."/>
            <person name="Wang Y."/>
            <person name="Xia P."/>
            <person name="Barry K."/>
            <person name="Daum C."/>
            <person name="Lipzen A."/>
            <person name="Yoshinaga Y."/>
            <person name="Schmutz J."/>
            <person name="Saski C."/>
            <person name="Vermerris W."/>
            <person name="Kresovich S."/>
        </authorList>
    </citation>
    <scope>NUCLEOTIDE SEQUENCE</scope>
</reference>
<dbReference type="PANTHER" id="PTHR32133">
    <property type="entry name" value="OS07G0120400 PROTEIN"/>
    <property type="match status" value="1"/>
</dbReference>
<dbReference type="InterPro" id="IPR001810">
    <property type="entry name" value="F-box_dom"/>
</dbReference>
<dbReference type="PANTHER" id="PTHR32133:SF386">
    <property type="entry name" value="F-BOX DOMAIN-CONTAINING PROTEIN"/>
    <property type="match status" value="1"/>
</dbReference>
<reference evidence="3" key="1">
    <citation type="journal article" date="2019" name="BMC Genomics">
        <title>A new reference genome for Sorghum bicolor reveals high levels of sequence similarity between sweet and grain genotypes: implications for the genetics of sugar metabolism.</title>
        <authorList>
            <person name="Cooper E.A."/>
            <person name="Brenton Z.W."/>
            <person name="Flinn B.S."/>
            <person name="Jenkins J."/>
            <person name="Shu S."/>
            <person name="Flowers D."/>
            <person name="Luo F."/>
            <person name="Wang Y."/>
            <person name="Xia P."/>
            <person name="Barry K."/>
            <person name="Daum C."/>
            <person name="Lipzen A."/>
            <person name="Yoshinaga Y."/>
            <person name="Schmutz J."/>
            <person name="Saski C."/>
            <person name="Vermerris W."/>
            <person name="Kresovich S."/>
        </authorList>
    </citation>
    <scope>NUCLEOTIDE SEQUENCE</scope>
</reference>
<evidence type="ECO:0000259" key="2">
    <source>
        <dbReference type="Pfam" id="PF00646"/>
    </source>
</evidence>
<dbReference type="EMBL" id="CM027683">
    <property type="protein sequence ID" value="KAG0531312.1"/>
    <property type="molecule type" value="Genomic_DNA"/>
</dbReference>
<evidence type="ECO:0000313" key="4">
    <source>
        <dbReference type="Proteomes" id="UP000807115"/>
    </source>
</evidence>
<dbReference type="AlphaFoldDB" id="A0A921UGK3"/>
<protein>
    <recommendedName>
        <fullName evidence="2">F-box domain-containing protein</fullName>
    </recommendedName>
</protein>
<dbReference type="Pfam" id="PF00646">
    <property type="entry name" value="F-box"/>
    <property type="match status" value="1"/>
</dbReference>
<comment type="caution">
    <text evidence="3">The sequence shown here is derived from an EMBL/GenBank/DDBJ whole genome shotgun (WGS) entry which is preliminary data.</text>
</comment>
<name>A0A921UGK3_SORBI</name>
<accession>A0A921UGK3</accession>
<sequence>MHMHMEQQSPARLSPTTPVEMPPPAAALMDELVEEFLLRLPPDDPASLVNAALVCKRWGRLIAGPAFRRKFRKIHRTKLLHMARGQAFRRRRRRRRQ</sequence>
<gene>
    <name evidence="3" type="ORF">BDA96_04G013000</name>
</gene>
<feature type="compositionally biased region" description="Polar residues" evidence="1">
    <location>
        <begin position="1"/>
        <end position="17"/>
    </location>
</feature>
<evidence type="ECO:0000256" key="1">
    <source>
        <dbReference type="SAM" id="MobiDB-lite"/>
    </source>
</evidence>
<feature type="region of interest" description="Disordered" evidence="1">
    <location>
        <begin position="1"/>
        <end position="23"/>
    </location>
</feature>
<proteinExistence type="predicted"/>